<name>A0A7X2MMZ8_ENTAG</name>
<dbReference type="AlphaFoldDB" id="A0A7X2MMZ8"/>
<comment type="caution">
    <text evidence="1">The sequence shown here is derived from an EMBL/GenBank/DDBJ whole genome shotgun (WGS) entry which is preliminary data.</text>
</comment>
<organism evidence="1 2">
    <name type="scientific">Enterobacter agglomerans</name>
    <name type="common">Erwinia herbicola</name>
    <name type="synonym">Pantoea agglomerans</name>
    <dbReference type="NCBI Taxonomy" id="549"/>
    <lineage>
        <taxon>Bacteria</taxon>
        <taxon>Pseudomonadati</taxon>
        <taxon>Pseudomonadota</taxon>
        <taxon>Gammaproteobacteria</taxon>
        <taxon>Enterobacterales</taxon>
        <taxon>Erwiniaceae</taxon>
        <taxon>Pantoea</taxon>
        <taxon>Pantoea agglomerans group</taxon>
    </lineage>
</organism>
<accession>A0A7X2MMZ8</accession>
<dbReference type="EMBL" id="WKLC01000612">
    <property type="protein sequence ID" value="MSE16198.1"/>
    <property type="molecule type" value="Genomic_DNA"/>
</dbReference>
<gene>
    <name evidence="1" type="ORF">GKC49_14045</name>
</gene>
<sequence>MFSKDKYDGIIRSYNQVGFLDNSSDGNYIYRLFEIGSFFKSRIRIEFVMELMGIESIRIYPDKKEIDALVRRGQDIISEAESNCATKRSCLSIQNATLDNLRDGNFERGSMLSMKEQIHQQQHKV</sequence>
<evidence type="ECO:0000313" key="2">
    <source>
        <dbReference type="Proteomes" id="UP000461948"/>
    </source>
</evidence>
<evidence type="ECO:0000313" key="1">
    <source>
        <dbReference type="EMBL" id="MSE16198.1"/>
    </source>
</evidence>
<protein>
    <submittedName>
        <fullName evidence="1">Uncharacterized protein</fullName>
    </submittedName>
</protein>
<dbReference type="Proteomes" id="UP000461948">
    <property type="component" value="Unassembled WGS sequence"/>
</dbReference>
<reference evidence="1 2" key="1">
    <citation type="submission" date="2019-11" db="EMBL/GenBank/DDBJ databases">
        <title>Draft Genome Sequence of Plant Growth-Promoting Rhizosphere-Associated Bacteria.</title>
        <authorList>
            <person name="Vasilyev I.Y."/>
            <person name="Radchenko V."/>
            <person name="Ilnitskaya E.V."/>
        </authorList>
    </citation>
    <scope>NUCLEOTIDE SEQUENCE [LARGE SCALE GENOMIC DNA]</scope>
    <source>
        <strain evidence="1 2">VRA_MhP_f</strain>
    </source>
</reference>
<feature type="non-terminal residue" evidence="1">
    <location>
        <position position="125"/>
    </location>
</feature>
<proteinExistence type="predicted"/>